<dbReference type="GO" id="GO:0051607">
    <property type="term" value="P:defense response to virus"/>
    <property type="evidence" value="ECO:0007669"/>
    <property type="project" value="UniProtKB-KW"/>
</dbReference>
<dbReference type="GO" id="GO:0016788">
    <property type="term" value="F:hydrolase activity, acting on ester bonds"/>
    <property type="evidence" value="ECO:0007669"/>
    <property type="project" value="InterPro"/>
</dbReference>
<evidence type="ECO:0000313" key="3">
    <source>
        <dbReference type="EMBL" id="EEC57347.1"/>
    </source>
</evidence>
<dbReference type="InterPro" id="IPR049435">
    <property type="entry name" value="Cas_Cas6_C"/>
</dbReference>
<dbReference type="HOGENOM" id="CLU_090947_1_1_9"/>
<accession>B7AS01</accession>
<evidence type="ECO:0000256" key="1">
    <source>
        <dbReference type="ARBA" id="ARBA00023118"/>
    </source>
</evidence>
<feature type="domain" description="CRISPR associated protein Cas6 C-terminal" evidence="2">
    <location>
        <begin position="119"/>
        <end position="238"/>
    </location>
</feature>
<gene>
    <name evidence="3" type="ORF">BACPEC_01855</name>
</gene>
<dbReference type="eggNOG" id="COG1583">
    <property type="taxonomic scope" value="Bacteria"/>
</dbReference>
<dbReference type="PANTHER" id="PTHR36984:SF3">
    <property type="entry name" value="CRISPR-ASSOCIATED ENDORIBONUCLEASE CAS6"/>
    <property type="match status" value="1"/>
</dbReference>
<proteinExistence type="predicted"/>
<dbReference type="Gene3D" id="3.30.70.1900">
    <property type="match status" value="1"/>
</dbReference>
<evidence type="ECO:0000313" key="4">
    <source>
        <dbReference type="Proteomes" id="UP000003136"/>
    </source>
</evidence>
<evidence type="ECO:0000259" key="2">
    <source>
        <dbReference type="Pfam" id="PF01881"/>
    </source>
</evidence>
<comment type="caution">
    <text evidence="3">The sequence shown here is derived from an EMBL/GenBank/DDBJ whole genome shotgun (WGS) entry which is preliminary data.</text>
</comment>
<dbReference type="InterPro" id="IPR010156">
    <property type="entry name" value="CRISPR-assoc_prot_Cas6"/>
</dbReference>
<dbReference type="InterPro" id="IPR045747">
    <property type="entry name" value="CRISPR-assoc_prot_Cas6_N_sf"/>
</dbReference>
<dbReference type="NCBIfam" id="TIGR01877">
    <property type="entry name" value="cas_cas6"/>
    <property type="match status" value="1"/>
</dbReference>
<reference evidence="3 4" key="2">
    <citation type="submission" date="2008-11" db="EMBL/GenBank/DDBJ databases">
        <authorList>
            <person name="Fulton L."/>
            <person name="Clifton S."/>
            <person name="Fulton B."/>
            <person name="Xu J."/>
            <person name="Minx P."/>
            <person name="Pepin K.H."/>
            <person name="Johnson M."/>
            <person name="Bhonagiri V."/>
            <person name="Nash W.E."/>
            <person name="Mardis E.R."/>
            <person name="Wilson R.K."/>
        </authorList>
    </citation>
    <scope>NUCLEOTIDE SEQUENCE [LARGE SCALE GENOMIC DNA]</scope>
    <source>
        <strain evidence="3 4">ATCC 43243</strain>
    </source>
</reference>
<keyword evidence="1" id="KW-0051">Antiviral defense</keyword>
<organism evidence="3 4">
    <name type="scientific">[Bacteroides] pectinophilus ATCC 43243</name>
    <dbReference type="NCBI Taxonomy" id="483218"/>
    <lineage>
        <taxon>Bacteria</taxon>
        <taxon>Bacillati</taxon>
        <taxon>Bacillota</taxon>
        <taxon>Clostridia</taxon>
        <taxon>Eubacteriales</taxon>
    </lineage>
</organism>
<dbReference type="Proteomes" id="UP000003136">
    <property type="component" value="Unassembled WGS sequence"/>
</dbReference>
<dbReference type="PANTHER" id="PTHR36984">
    <property type="entry name" value="CRISPR-ASSOCIATED ENDORIBONUCLEASE CAS6 1"/>
    <property type="match status" value="1"/>
</dbReference>
<dbReference type="CDD" id="cd21140">
    <property type="entry name" value="Cas6_I-like"/>
    <property type="match status" value="1"/>
</dbReference>
<reference evidence="3 4" key="1">
    <citation type="submission" date="2008-11" db="EMBL/GenBank/DDBJ databases">
        <title>Draft genome sequence of Bacteroides pectinophilus (ATCC 43243).</title>
        <authorList>
            <person name="Sudarsanam P."/>
            <person name="Ley R."/>
            <person name="Guruge J."/>
            <person name="Turnbaugh P.J."/>
            <person name="Mahowald M."/>
            <person name="Liep D."/>
            <person name="Gordon J."/>
        </authorList>
    </citation>
    <scope>NUCLEOTIDE SEQUENCE [LARGE SCALE GENOMIC DNA]</scope>
    <source>
        <strain evidence="3 4">ATCC 43243</strain>
    </source>
</reference>
<dbReference type="Pfam" id="PF01881">
    <property type="entry name" value="Cas_Cas6_C"/>
    <property type="match status" value="1"/>
</dbReference>
<protein>
    <recommendedName>
        <fullName evidence="2">CRISPR associated protein Cas6 C-terminal domain-containing protein</fullName>
    </recommendedName>
</protein>
<sequence>MLQFILEFQLEKPQMPLEFDRLMVSFLKGASRNYSEDMFERLYDKSKSVIKTYTYSMYLPGARFMKETVELSENRFRMFFSDADMGQMVHWFNAFNLFRFKTYPMNNNSMKLVSIRTQNRKEIEDSEIVVRMQSPLIARRHNAEDNKDTYYTYDNTEFSDVLRENAQTFLDKLNINISTEGFQVIPIKGRKVVTNCFGRKVDGNIGIYKICGCPELLNVMYQAGSGVRRSEGHGKWEIIM</sequence>
<name>B7AS01_9FIRM</name>
<keyword evidence="4" id="KW-1185">Reference proteome</keyword>
<dbReference type="EMBL" id="ABVQ01000036">
    <property type="protein sequence ID" value="EEC57347.1"/>
    <property type="molecule type" value="Genomic_DNA"/>
</dbReference>
<dbReference type="Gene3D" id="3.30.70.1890">
    <property type="match status" value="1"/>
</dbReference>
<dbReference type="AlphaFoldDB" id="B7AS01"/>
<dbReference type="STRING" id="483218.BACPEC_01855"/>